<reference evidence="1" key="1">
    <citation type="submission" date="2013-12" db="EMBL/GenBank/DDBJ databases">
        <title>The Genome Sequence of Aphanomyces invadans NJM9701.</title>
        <authorList>
            <consortium name="The Broad Institute Genomics Platform"/>
            <person name="Russ C."/>
            <person name="Tyler B."/>
            <person name="van West P."/>
            <person name="Dieguez-Uribeondo J."/>
            <person name="Young S.K."/>
            <person name="Zeng Q."/>
            <person name="Gargeya S."/>
            <person name="Fitzgerald M."/>
            <person name="Abouelleil A."/>
            <person name="Alvarado L."/>
            <person name="Chapman S.B."/>
            <person name="Gainer-Dewar J."/>
            <person name="Goldberg J."/>
            <person name="Griggs A."/>
            <person name="Gujja S."/>
            <person name="Hansen M."/>
            <person name="Howarth C."/>
            <person name="Imamovic A."/>
            <person name="Ireland A."/>
            <person name="Larimer J."/>
            <person name="McCowan C."/>
            <person name="Murphy C."/>
            <person name="Pearson M."/>
            <person name="Poon T.W."/>
            <person name="Priest M."/>
            <person name="Roberts A."/>
            <person name="Saif S."/>
            <person name="Shea T."/>
            <person name="Sykes S."/>
            <person name="Wortman J."/>
            <person name="Nusbaum C."/>
            <person name="Birren B."/>
        </authorList>
    </citation>
    <scope>NUCLEOTIDE SEQUENCE [LARGE SCALE GENOMIC DNA]</scope>
    <source>
        <strain evidence="1">NJM9701</strain>
    </source>
</reference>
<sequence length="94" mass="10899">MRERWVTCLRHEIENYKNDEGTIQPRPPSRFDLVEWVNEVWEALPKATIVCGFVKCNLIDVEKNVPSEAVQSANDNRQATYDIASLLQQLDTHD</sequence>
<dbReference type="VEuPathDB" id="FungiDB:H310_15156"/>
<proteinExistence type="predicted"/>
<dbReference type="AlphaFoldDB" id="A0A024T7W1"/>
<evidence type="ECO:0008006" key="2">
    <source>
        <dbReference type="Google" id="ProtNLM"/>
    </source>
</evidence>
<dbReference type="EMBL" id="KI914148">
    <property type="protein sequence ID" value="ETV90003.1"/>
    <property type="molecule type" value="Genomic_DNA"/>
</dbReference>
<name>A0A024T7W1_9STRA</name>
<dbReference type="RefSeq" id="XP_008881365.1">
    <property type="nucleotide sequence ID" value="XM_008883143.1"/>
</dbReference>
<dbReference type="OrthoDB" id="79237at2759"/>
<evidence type="ECO:0000313" key="1">
    <source>
        <dbReference type="EMBL" id="ETV90003.1"/>
    </source>
</evidence>
<protein>
    <recommendedName>
        <fullName evidence="2">DDE-1 domain-containing protein</fullName>
    </recommendedName>
</protein>
<accession>A0A024T7W1</accession>
<gene>
    <name evidence="1" type="ORF">H310_15156</name>
</gene>
<feature type="non-terminal residue" evidence="1">
    <location>
        <position position="94"/>
    </location>
</feature>
<dbReference type="GeneID" id="20092206"/>
<organism evidence="1">
    <name type="scientific">Aphanomyces invadans</name>
    <dbReference type="NCBI Taxonomy" id="157072"/>
    <lineage>
        <taxon>Eukaryota</taxon>
        <taxon>Sar</taxon>
        <taxon>Stramenopiles</taxon>
        <taxon>Oomycota</taxon>
        <taxon>Saprolegniomycetes</taxon>
        <taxon>Saprolegniales</taxon>
        <taxon>Verrucalvaceae</taxon>
        <taxon>Aphanomyces</taxon>
    </lineage>
</organism>